<dbReference type="Proteomes" id="UP000001072">
    <property type="component" value="Unassembled WGS sequence"/>
</dbReference>
<evidence type="ECO:0000256" key="1">
    <source>
        <dbReference type="SAM" id="MobiDB-lite"/>
    </source>
</evidence>
<dbReference type="HOGENOM" id="CLU_069857_0_0_1"/>
<dbReference type="KEGG" id="mlr:MELLADRAFT_70993"/>
<reference evidence="3" key="1">
    <citation type="journal article" date="2011" name="Proc. Natl. Acad. Sci. U.S.A.">
        <title>Obligate biotrophy features unraveled by the genomic analysis of rust fungi.</title>
        <authorList>
            <person name="Duplessis S."/>
            <person name="Cuomo C.A."/>
            <person name="Lin Y.-C."/>
            <person name="Aerts A."/>
            <person name="Tisserant E."/>
            <person name="Veneault-Fourrey C."/>
            <person name="Joly D.L."/>
            <person name="Hacquard S."/>
            <person name="Amselem J."/>
            <person name="Cantarel B.L."/>
            <person name="Chiu R."/>
            <person name="Coutinho P.M."/>
            <person name="Feau N."/>
            <person name="Field M."/>
            <person name="Frey P."/>
            <person name="Gelhaye E."/>
            <person name="Goldberg J."/>
            <person name="Grabherr M.G."/>
            <person name="Kodira C.D."/>
            <person name="Kohler A."/>
            <person name="Kuees U."/>
            <person name="Lindquist E.A."/>
            <person name="Lucas S.M."/>
            <person name="Mago R."/>
            <person name="Mauceli E."/>
            <person name="Morin E."/>
            <person name="Murat C."/>
            <person name="Pangilinan J.L."/>
            <person name="Park R."/>
            <person name="Pearson M."/>
            <person name="Quesneville H."/>
            <person name="Rouhier N."/>
            <person name="Sakthikumar S."/>
            <person name="Salamov A.A."/>
            <person name="Schmutz J."/>
            <person name="Selles B."/>
            <person name="Shapiro H."/>
            <person name="Tanguay P."/>
            <person name="Tuskan G.A."/>
            <person name="Henrissat B."/>
            <person name="Van de Peer Y."/>
            <person name="Rouze P."/>
            <person name="Ellis J.G."/>
            <person name="Dodds P.N."/>
            <person name="Schein J.E."/>
            <person name="Zhong S."/>
            <person name="Hamelin R.C."/>
            <person name="Grigoriev I.V."/>
            <person name="Szabo L.J."/>
            <person name="Martin F."/>
        </authorList>
    </citation>
    <scope>NUCLEOTIDE SEQUENCE [LARGE SCALE GENOMIC DNA]</scope>
    <source>
        <strain evidence="3">98AG31 / pathotype 3-4-7</strain>
    </source>
</reference>
<proteinExistence type="predicted"/>
<dbReference type="EMBL" id="GL883094">
    <property type="protein sequence ID" value="EGG10535.1"/>
    <property type="molecule type" value="Genomic_DNA"/>
</dbReference>
<keyword evidence="3" id="KW-1185">Reference proteome</keyword>
<organism evidence="3">
    <name type="scientific">Melampsora larici-populina (strain 98AG31 / pathotype 3-4-7)</name>
    <name type="common">Poplar leaf rust fungus</name>
    <dbReference type="NCBI Taxonomy" id="747676"/>
    <lineage>
        <taxon>Eukaryota</taxon>
        <taxon>Fungi</taxon>
        <taxon>Dikarya</taxon>
        <taxon>Basidiomycota</taxon>
        <taxon>Pucciniomycotina</taxon>
        <taxon>Pucciniomycetes</taxon>
        <taxon>Pucciniales</taxon>
        <taxon>Melampsoraceae</taxon>
        <taxon>Melampsora</taxon>
    </lineage>
</organism>
<feature type="compositionally biased region" description="Basic and acidic residues" evidence="1">
    <location>
        <begin position="1"/>
        <end position="12"/>
    </location>
</feature>
<dbReference type="AlphaFoldDB" id="F4RAU2"/>
<evidence type="ECO:0000313" key="3">
    <source>
        <dbReference type="Proteomes" id="UP000001072"/>
    </source>
</evidence>
<feature type="compositionally biased region" description="Basic and acidic residues" evidence="1">
    <location>
        <begin position="136"/>
        <end position="148"/>
    </location>
</feature>
<accession>F4RAU2</accession>
<dbReference type="RefSeq" id="XP_007406004.1">
    <property type="nucleotide sequence ID" value="XM_007405942.1"/>
</dbReference>
<evidence type="ECO:0000313" key="2">
    <source>
        <dbReference type="EMBL" id="EGG10535.1"/>
    </source>
</evidence>
<sequence>MASQDDMKKIKIEPSSPSKGVTIVISSDPPTPSHIDCSQETEKTIKKEHDYEIFRSNTPGDFEDKDRAHADALERFLVHCNVPLNDETTRMILDRANVKSWTDLIPSHQFTESSLTTRGMHPALASHLVSEAMDRVNDLKQENDKLQDVDSVESNESSPPPPSPEF</sequence>
<protein>
    <submittedName>
        <fullName evidence="2">Uncharacterized protein</fullName>
    </submittedName>
</protein>
<feature type="region of interest" description="Disordered" evidence="1">
    <location>
        <begin position="136"/>
        <end position="166"/>
    </location>
</feature>
<dbReference type="GeneID" id="18931697"/>
<gene>
    <name evidence="2" type="ORF">MELLADRAFT_70993</name>
</gene>
<dbReference type="InParanoid" id="F4RAU2"/>
<feature type="region of interest" description="Disordered" evidence="1">
    <location>
        <begin position="1"/>
        <end position="37"/>
    </location>
</feature>
<dbReference type="VEuPathDB" id="FungiDB:MELLADRAFT_70993"/>
<name>F4RAU2_MELLP</name>